<reference evidence="1" key="3">
    <citation type="submission" date="2006-01" db="EMBL/GenBank/DDBJ databases">
        <authorList>
            <person name="Buell R."/>
        </authorList>
    </citation>
    <scope>NUCLEOTIDE SEQUENCE</scope>
</reference>
<sequence length="97" mass="10805">MEGFNDLGGDVKAISDGWWLRRTHATDVGDSAPCPPIALLREEHGTRYCHRFLARFRRSGLTPSIPRHQTSVEELNGDYSPLRPSLLFVPPSSISST</sequence>
<accession>Q2QUE4</accession>
<reference evidence="1" key="1">
    <citation type="journal article" date="2005" name="BMC Biol.">
        <title>The sequence of rice chromosomes 11 and 12, rich in disease resistance genes and recent gene duplications.</title>
        <authorList>
            <consortium name="The rice chromosomes 11 and 12 sequencing consortia"/>
        </authorList>
    </citation>
    <scope>NUCLEOTIDE SEQUENCE [LARGE SCALE GENOMIC DNA]</scope>
</reference>
<gene>
    <name evidence="1" type="ordered locus">LOC_Os12g16530</name>
</gene>
<evidence type="ECO:0000313" key="1">
    <source>
        <dbReference type="EMBL" id="ABA97018.1"/>
    </source>
</evidence>
<dbReference type="EMBL" id="DP000011">
    <property type="protein sequence ID" value="ABA97018.1"/>
    <property type="molecule type" value="Genomic_DNA"/>
</dbReference>
<organism evidence="1">
    <name type="scientific">Oryza sativa subsp. japonica</name>
    <name type="common">Rice</name>
    <dbReference type="NCBI Taxonomy" id="39947"/>
    <lineage>
        <taxon>Eukaryota</taxon>
        <taxon>Viridiplantae</taxon>
        <taxon>Streptophyta</taxon>
        <taxon>Embryophyta</taxon>
        <taxon>Tracheophyta</taxon>
        <taxon>Spermatophyta</taxon>
        <taxon>Magnoliopsida</taxon>
        <taxon>Liliopsida</taxon>
        <taxon>Poales</taxon>
        <taxon>Poaceae</taxon>
        <taxon>BOP clade</taxon>
        <taxon>Oryzoideae</taxon>
        <taxon>Oryzeae</taxon>
        <taxon>Oryzinae</taxon>
        <taxon>Oryza</taxon>
        <taxon>Oryza sativa</taxon>
    </lineage>
</organism>
<protein>
    <submittedName>
        <fullName evidence="1">Uncharacterized protein</fullName>
    </submittedName>
</protein>
<name>Q2QUE4_ORYSJ</name>
<reference evidence="1" key="2">
    <citation type="submission" date="2005-04" db="EMBL/GenBank/DDBJ databases">
        <authorList>
            <person name="Buell C.R."/>
            <person name="Wing R.A."/>
            <person name="McCombie W.A."/>
            <person name="Ouyang S."/>
        </authorList>
    </citation>
    <scope>NUCLEOTIDE SEQUENCE</scope>
</reference>
<dbReference type="AlphaFoldDB" id="Q2QUE4"/>
<proteinExistence type="predicted"/>